<evidence type="ECO:0000313" key="1">
    <source>
        <dbReference type="EMBL" id="PYE50971.1"/>
    </source>
</evidence>
<reference evidence="1 2" key="1">
    <citation type="submission" date="2018-06" db="EMBL/GenBank/DDBJ databases">
        <title>Genomic Encyclopedia of Type Strains, Phase IV (KMG-IV): sequencing the most valuable type-strain genomes for metagenomic binning, comparative biology and taxonomic classification.</title>
        <authorList>
            <person name="Goeker M."/>
        </authorList>
    </citation>
    <scope>NUCLEOTIDE SEQUENCE [LARGE SCALE GENOMIC DNA]</scope>
    <source>
        <strain evidence="1 2">DSM 18048</strain>
    </source>
</reference>
<comment type="caution">
    <text evidence="1">The sequence shown here is derived from an EMBL/GenBank/DDBJ whole genome shotgun (WGS) entry which is preliminary data.</text>
</comment>
<gene>
    <name evidence="1" type="ORF">DES52_11638</name>
</gene>
<keyword evidence="2" id="KW-1185">Reference proteome</keyword>
<dbReference type="RefSeq" id="WP_170131126.1">
    <property type="nucleotide sequence ID" value="NZ_QJSX01000016.1"/>
</dbReference>
<dbReference type="AlphaFoldDB" id="A0A318S7G8"/>
<accession>A0A318S7G8</accession>
<dbReference type="EMBL" id="QJSX01000016">
    <property type="protein sequence ID" value="PYE50971.1"/>
    <property type="molecule type" value="Genomic_DNA"/>
</dbReference>
<name>A0A318S7G8_9DEIO</name>
<protein>
    <submittedName>
        <fullName evidence="1">Uncharacterized protein</fullName>
    </submittedName>
</protein>
<sequence>MHKVTVREEDNGIKFNSTDTERPFQVSGWLHEEYEAARVGLANVR</sequence>
<proteinExistence type="predicted"/>
<evidence type="ECO:0000313" key="2">
    <source>
        <dbReference type="Proteomes" id="UP000248326"/>
    </source>
</evidence>
<organism evidence="1 2">
    <name type="scientific">Deinococcus yavapaiensis KR-236</name>
    <dbReference type="NCBI Taxonomy" id="694435"/>
    <lineage>
        <taxon>Bacteria</taxon>
        <taxon>Thermotogati</taxon>
        <taxon>Deinococcota</taxon>
        <taxon>Deinococci</taxon>
        <taxon>Deinococcales</taxon>
        <taxon>Deinococcaceae</taxon>
        <taxon>Deinococcus</taxon>
    </lineage>
</organism>
<dbReference type="Proteomes" id="UP000248326">
    <property type="component" value="Unassembled WGS sequence"/>
</dbReference>